<organism evidence="1 2">
    <name type="scientific">Petrachloros mirabilis ULC683</name>
    <dbReference type="NCBI Taxonomy" id="2781853"/>
    <lineage>
        <taxon>Bacteria</taxon>
        <taxon>Bacillati</taxon>
        <taxon>Cyanobacteriota</taxon>
        <taxon>Cyanophyceae</taxon>
        <taxon>Synechococcales</taxon>
        <taxon>Petrachlorosaceae</taxon>
        <taxon>Petrachloros</taxon>
        <taxon>Petrachloros mirabilis</taxon>
    </lineage>
</organism>
<dbReference type="RefSeq" id="WP_161826153.1">
    <property type="nucleotide sequence ID" value="NZ_WVIC01000030.1"/>
</dbReference>
<dbReference type="EMBL" id="WVIC01000030">
    <property type="protein sequence ID" value="NCJ07675.1"/>
    <property type="molecule type" value="Genomic_DNA"/>
</dbReference>
<reference evidence="1" key="1">
    <citation type="submission" date="2019-12" db="EMBL/GenBank/DDBJ databases">
        <title>High-Quality draft genome sequences of three cyanobacteria isolated from the limestone walls of the Old Cathedral of Coimbra.</title>
        <authorList>
            <person name="Tiago I."/>
            <person name="Soares F."/>
            <person name="Portugal A."/>
        </authorList>
    </citation>
    <scope>NUCLEOTIDE SEQUENCE [LARGE SCALE GENOMIC DNA]</scope>
    <source>
        <strain evidence="1">C</strain>
    </source>
</reference>
<proteinExistence type="predicted"/>
<sequence>MSTVPWSGQTVEAFFSQMTWTRQPLPDLLPLDVAPDLALSQTVEVFFASMGWQGRRLQPQVRQQPLGLADSVQFFFASLPWQGVPQIARPVALKAKPPADASITLENLSDLF</sequence>
<dbReference type="AlphaFoldDB" id="A0A8K2A919"/>
<protein>
    <submittedName>
        <fullName evidence="1">Uncharacterized protein</fullName>
    </submittedName>
</protein>
<gene>
    <name evidence="1" type="ORF">GS597_14380</name>
</gene>
<name>A0A8K2A919_9CYAN</name>
<accession>A0A8K2A919</accession>
<dbReference type="Proteomes" id="UP000607397">
    <property type="component" value="Unassembled WGS sequence"/>
</dbReference>
<comment type="caution">
    <text evidence="1">The sequence shown here is derived from an EMBL/GenBank/DDBJ whole genome shotgun (WGS) entry which is preliminary data.</text>
</comment>
<keyword evidence="2" id="KW-1185">Reference proteome</keyword>
<evidence type="ECO:0000313" key="2">
    <source>
        <dbReference type="Proteomes" id="UP000607397"/>
    </source>
</evidence>
<evidence type="ECO:0000313" key="1">
    <source>
        <dbReference type="EMBL" id="NCJ07675.1"/>
    </source>
</evidence>